<evidence type="ECO:0000256" key="10">
    <source>
        <dbReference type="RuleBase" id="RU351113"/>
    </source>
</evidence>
<proteinExistence type="inferred from homology"/>
<dbReference type="GO" id="GO:0007165">
    <property type="term" value="P:signal transduction"/>
    <property type="evidence" value="ECO:0007669"/>
    <property type="project" value="UniProtKB-KW"/>
</dbReference>
<accession>A0A653D271</accession>
<protein>
    <recommendedName>
        <fullName evidence="10">Odorant receptor</fullName>
    </recommendedName>
</protein>
<evidence type="ECO:0000313" key="12">
    <source>
        <dbReference type="Proteomes" id="UP000410492"/>
    </source>
</evidence>
<dbReference type="GO" id="GO:0004984">
    <property type="term" value="F:olfactory receptor activity"/>
    <property type="evidence" value="ECO:0007669"/>
    <property type="project" value="InterPro"/>
</dbReference>
<evidence type="ECO:0000256" key="2">
    <source>
        <dbReference type="ARBA" id="ARBA00022475"/>
    </source>
</evidence>
<dbReference type="PANTHER" id="PTHR21137">
    <property type="entry name" value="ODORANT RECEPTOR"/>
    <property type="match status" value="1"/>
</dbReference>
<keyword evidence="3 10" id="KW-0716">Sensory transduction</keyword>
<dbReference type="GO" id="GO:0005886">
    <property type="term" value="C:plasma membrane"/>
    <property type="evidence" value="ECO:0007669"/>
    <property type="project" value="UniProtKB-SubCell"/>
</dbReference>
<evidence type="ECO:0000256" key="1">
    <source>
        <dbReference type="ARBA" id="ARBA00004651"/>
    </source>
</evidence>
<keyword evidence="6 10" id="KW-1133">Transmembrane helix</keyword>
<keyword evidence="9 10" id="KW-0807">Transducer</keyword>
<comment type="subcellular location">
    <subcellularLocation>
        <location evidence="1 10">Cell membrane</location>
        <topology evidence="1 10">Multi-pass membrane protein</topology>
    </subcellularLocation>
</comment>
<feature type="transmembrane region" description="Helical" evidence="10">
    <location>
        <begin position="267"/>
        <end position="287"/>
    </location>
</feature>
<evidence type="ECO:0000313" key="11">
    <source>
        <dbReference type="EMBL" id="VEN54268.1"/>
    </source>
</evidence>
<keyword evidence="4 10" id="KW-0812">Transmembrane</keyword>
<reference evidence="11 12" key="1">
    <citation type="submission" date="2019-01" db="EMBL/GenBank/DDBJ databases">
        <authorList>
            <person name="Sayadi A."/>
        </authorList>
    </citation>
    <scope>NUCLEOTIDE SEQUENCE [LARGE SCALE GENOMIC DNA]</scope>
</reference>
<keyword evidence="7 10" id="KW-0472">Membrane</keyword>
<feature type="transmembrane region" description="Helical" evidence="10">
    <location>
        <begin position="91"/>
        <end position="109"/>
    </location>
</feature>
<feature type="transmembrane region" description="Helical" evidence="10">
    <location>
        <begin position="234"/>
        <end position="255"/>
    </location>
</feature>
<evidence type="ECO:0000256" key="5">
    <source>
        <dbReference type="ARBA" id="ARBA00022725"/>
    </source>
</evidence>
<evidence type="ECO:0000256" key="9">
    <source>
        <dbReference type="ARBA" id="ARBA00023224"/>
    </source>
</evidence>
<evidence type="ECO:0000256" key="4">
    <source>
        <dbReference type="ARBA" id="ARBA00022692"/>
    </source>
</evidence>
<organism evidence="11 12">
    <name type="scientific">Callosobruchus maculatus</name>
    <name type="common">Southern cowpea weevil</name>
    <name type="synonym">Pulse bruchid</name>
    <dbReference type="NCBI Taxonomy" id="64391"/>
    <lineage>
        <taxon>Eukaryota</taxon>
        <taxon>Metazoa</taxon>
        <taxon>Ecdysozoa</taxon>
        <taxon>Arthropoda</taxon>
        <taxon>Hexapoda</taxon>
        <taxon>Insecta</taxon>
        <taxon>Pterygota</taxon>
        <taxon>Neoptera</taxon>
        <taxon>Endopterygota</taxon>
        <taxon>Coleoptera</taxon>
        <taxon>Polyphaga</taxon>
        <taxon>Cucujiformia</taxon>
        <taxon>Chrysomeloidea</taxon>
        <taxon>Chrysomelidae</taxon>
        <taxon>Bruchinae</taxon>
        <taxon>Bruchini</taxon>
        <taxon>Callosobruchus</taxon>
    </lineage>
</organism>
<keyword evidence="8 10" id="KW-0675">Receptor</keyword>
<evidence type="ECO:0000256" key="8">
    <source>
        <dbReference type="ARBA" id="ARBA00023170"/>
    </source>
</evidence>
<dbReference type="Proteomes" id="UP000410492">
    <property type="component" value="Unassembled WGS sequence"/>
</dbReference>
<gene>
    <name evidence="11" type="ORF">CALMAC_LOCUS13790</name>
</gene>
<name>A0A653D271_CALMS</name>
<dbReference type="OrthoDB" id="8189294at2759"/>
<sequence>MKWTREGFFFGGIVIAELINLIKSFGDIEKMTSASFLTVTNLLTIAKFYSLFKNQNHIMRMVEDINRPEFQPKSDYQKKILHYYVRLNKKILCCFFGACFTTCMLWVVYPFTVPVQEGGTRGLMIDAWSPINTDTTLNYMVIFSYQFVATVFGGFSNFLVDCLMSGFVFVTCAQLEILNDTLRNLKPFAEQELFDYLVEDSWSSAVESMMNKKLIECVVQHRYIIQFKNESEALFTYVIFGQFVLSILINCTTLFQMSVVDSIGLRLFSLMFYQYCMLTELLLFCYSGNEVIVQSSKLLSSAYHCEWINTSTKFRKNLIYFMTRSQVVMKTYVGNFFTMSIVSFFKILKSSWSYYAVLVQVNGENRD</sequence>
<keyword evidence="12" id="KW-1185">Reference proteome</keyword>
<feature type="transmembrane region" description="Helical" evidence="10">
    <location>
        <begin position="32"/>
        <end position="52"/>
    </location>
</feature>
<dbReference type="Pfam" id="PF02949">
    <property type="entry name" value="7tm_6"/>
    <property type="match status" value="1"/>
</dbReference>
<dbReference type="PANTHER" id="PTHR21137:SF35">
    <property type="entry name" value="ODORANT RECEPTOR 19A-RELATED"/>
    <property type="match status" value="1"/>
</dbReference>
<evidence type="ECO:0000256" key="6">
    <source>
        <dbReference type="ARBA" id="ARBA00022989"/>
    </source>
</evidence>
<comment type="similarity">
    <text evidence="10">Belongs to the insect chemoreceptor superfamily. Heteromeric odorant receptor channel (TC 1.A.69) family.</text>
</comment>
<keyword evidence="2" id="KW-1003">Cell membrane</keyword>
<dbReference type="GO" id="GO:0005549">
    <property type="term" value="F:odorant binding"/>
    <property type="evidence" value="ECO:0007669"/>
    <property type="project" value="InterPro"/>
</dbReference>
<dbReference type="InterPro" id="IPR004117">
    <property type="entry name" value="7tm6_olfct_rcpt"/>
</dbReference>
<keyword evidence="5 10" id="KW-0552">Olfaction</keyword>
<feature type="transmembrane region" description="Helical" evidence="10">
    <location>
        <begin position="139"/>
        <end position="160"/>
    </location>
</feature>
<dbReference type="EMBL" id="CAACVG010009812">
    <property type="protein sequence ID" value="VEN54268.1"/>
    <property type="molecule type" value="Genomic_DNA"/>
</dbReference>
<evidence type="ECO:0000256" key="3">
    <source>
        <dbReference type="ARBA" id="ARBA00022606"/>
    </source>
</evidence>
<feature type="transmembrane region" description="Helical" evidence="10">
    <location>
        <begin position="7"/>
        <end position="26"/>
    </location>
</feature>
<evidence type="ECO:0000256" key="7">
    <source>
        <dbReference type="ARBA" id="ARBA00023136"/>
    </source>
</evidence>
<feature type="transmembrane region" description="Helical" evidence="10">
    <location>
        <begin position="327"/>
        <end position="348"/>
    </location>
</feature>
<dbReference type="AlphaFoldDB" id="A0A653D271"/>